<sequence>MSLQLSIFSFFLLVFLLHFARSDGNSIPRSLSIRLGNTSSELLKGINSYRTSLNLSALTENQNADCLAEQLAKQFKGQDCSNTTGSNTVPGTEQQFPNYPDFLNHCHLNATVTQDAAIMPACVPGLAADLVLTNFTKSQYSQNLNDSHFVGAGIADEGDWVVVVLSTNTPGGSFAPATAVASAVKVAIHHQLVLLLLCFSIFMMS</sequence>
<keyword evidence="3" id="KW-1185">Reference proteome</keyword>
<dbReference type="PANTHER" id="PTHR33976">
    <property type="entry name" value="OS07G0645000 PROTEIN"/>
    <property type="match status" value="1"/>
</dbReference>
<dbReference type="InParanoid" id="A0A6I9S8C4"/>
<dbReference type="KEGG" id="egu:105057847"/>
<dbReference type="OrthoDB" id="753138at2759"/>
<accession>A0A6I9S8C4</accession>
<dbReference type="FunCoup" id="A0A6I9S8C4">
    <property type="interactions" value="804"/>
</dbReference>
<protein>
    <submittedName>
        <fullName evidence="4">Uncharacterized GPI-anchored protein At5g19250 isoform X1</fullName>
    </submittedName>
</protein>
<evidence type="ECO:0000313" key="4">
    <source>
        <dbReference type="RefSeq" id="XP_010938855.1"/>
    </source>
</evidence>
<dbReference type="InterPro" id="IPR045285">
    <property type="entry name" value="At5g19230-like"/>
</dbReference>
<dbReference type="Pfam" id="PF25884">
    <property type="entry name" value="At5g19230"/>
    <property type="match status" value="1"/>
</dbReference>
<dbReference type="InterPro" id="IPR059083">
    <property type="entry name" value="At5g19230_dom"/>
</dbReference>
<evidence type="ECO:0000256" key="1">
    <source>
        <dbReference type="SAM" id="SignalP"/>
    </source>
</evidence>
<evidence type="ECO:0000259" key="2">
    <source>
        <dbReference type="Pfam" id="PF25884"/>
    </source>
</evidence>
<proteinExistence type="predicted"/>
<organism evidence="3 4">
    <name type="scientific">Elaeis guineensis var. tenera</name>
    <name type="common">Oil palm</name>
    <dbReference type="NCBI Taxonomy" id="51953"/>
    <lineage>
        <taxon>Eukaryota</taxon>
        <taxon>Viridiplantae</taxon>
        <taxon>Streptophyta</taxon>
        <taxon>Embryophyta</taxon>
        <taxon>Tracheophyta</taxon>
        <taxon>Spermatophyta</taxon>
        <taxon>Magnoliopsida</taxon>
        <taxon>Liliopsida</taxon>
        <taxon>Arecaceae</taxon>
        <taxon>Arecoideae</taxon>
        <taxon>Cocoseae</taxon>
        <taxon>Elaeidinae</taxon>
        <taxon>Elaeis</taxon>
    </lineage>
</organism>
<dbReference type="AlphaFoldDB" id="A0A6I9S8C4"/>
<dbReference type="Proteomes" id="UP000504607">
    <property type="component" value="Chromosome 14"/>
</dbReference>
<dbReference type="RefSeq" id="XP_010938855.1">
    <property type="nucleotide sequence ID" value="XM_010940553.1"/>
</dbReference>
<dbReference type="PANTHER" id="PTHR33976:SF8">
    <property type="entry name" value="OS07G0645000 PROTEIN"/>
    <property type="match status" value="1"/>
</dbReference>
<feature type="signal peptide" evidence="1">
    <location>
        <begin position="1"/>
        <end position="24"/>
    </location>
</feature>
<feature type="domain" description="Uncharacterized GPI-anchored protein At5g19230-like" evidence="2">
    <location>
        <begin position="40"/>
        <end position="165"/>
    </location>
</feature>
<reference evidence="4" key="1">
    <citation type="submission" date="2025-08" db="UniProtKB">
        <authorList>
            <consortium name="RefSeq"/>
        </authorList>
    </citation>
    <scope>IDENTIFICATION</scope>
</reference>
<keyword evidence="1" id="KW-0732">Signal</keyword>
<dbReference type="GeneID" id="105057847"/>
<gene>
    <name evidence="4" type="primary">LOC105057847</name>
</gene>
<name>A0A6I9S8C4_ELAGV</name>
<evidence type="ECO:0000313" key="3">
    <source>
        <dbReference type="Proteomes" id="UP000504607"/>
    </source>
</evidence>
<feature type="chain" id="PRO_5027064902" evidence="1">
    <location>
        <begin position="25"/>
        <end position="205"/>
    </location>
</feature>